<evidence type="ECO:0000313" key="3">
    <source>
        <dbReference type="Proteomes" id="UP000050827"/>
    </source>
</evidence>
<name>A0A0N8WFF1_9FLAO</name>
<evidence type="ECO:0000313" key="2">
    <source>
        <dbReference type="EMBL" id="KQC28523.1"/>
    </source>
</evidence>
<dbReference type="PANTHER" id="PTHR21666:SF270">
    <property type="entry name" value="MUREIN HYDROLASE ACTIVATOR ENVC"/>
    <property type="match status" value="1"/>
</dbReference>
<organism evidence="2 3">
    <name type="scientific">Flagellimonas eckloniae</name>
    <dbReference type="NCBI Taxonomy" id="346185"/>
    <lineage>
        <taxon>Bacteria</taxon>
        <taxon>Pseudomonadati</taxon>
        <taxon>Bacteroidota</taxon>
        <taxon>Flavobacteriia</taxon>
        <taxon>Flavobacteriales</taxon>
        <taxon>Flavobacteriaceae</taxon>
        <taxon>Flagellimonas</taxon>
    </lineage>
</organism>
<feature type="domain" description="M23ase beta-sheet core" evidence="1">
    <location>
        <begin position="92"/>
        <end position="190"/>
    </location>
</feature>
<proteinExistence type="predicted"/>
<dbReference type="CDD" id="cd12797">
    <property type="entry name" value="M23_peptidase"/>
    <property type="match status" value="1"/>
</dbReference>
<dbReference type="Gene3D" id="2.70.70.10">
    <property type="entry name" value="Glucose Permease (Domain IIA)"/>
    <property type="match status" value="1"/>
</dbReference>
<dbReference type="InterPro" id="IPR050570">
    <property type="entry name" value="Cell_wall_metabolism_enzyme"/>
</dbReference>
<dbReference type="AlphaFoldDB" id="A0A0N8WFF1"/>
<dbReference type="GO" id="GO:0004222">
    <property type="term" value="F:metalloendopeptidase activity"/>
    <property type="evidence" value="ECO:0007669"/>
    <property type="project" value="TreeGrafter"/>
</dbReference>
<accession>A0A0N8WFF1</accession>
<sequence>MNILEVALKDYTTGSIAILDSQIPLSKYCLIDLSSSNKDLERFDVTVPQSCQEYIDEVLSRHNAMVAFGGYLEHRSLYTKSERFIATGARNIHLGMDFWCKAGTEVIAPLDGKVVCFKNNDDIGNYGPTIILEHELQEVRFYTLYGHLSLESIEGLLVGDTFKTGQVLATLGTPDINVNYAPHLHFQIISDLEGSDGDYPGVCSGEDLDFYQKNCPNPNLLLKLPF</sequence>
<evidence type="ECO:0000259" key="1">
    <source>
        <dbReference type="Pfam" id="PF01551"/>
    </source>
</evidence>
<dbReference type="InterPro" id="IPR011055">
    <property type="entry name" value="Dup_hybrid_motif"/>
</dbReference>
<dbReference type="InterPro" id="IPR016047">
    <property type="entry name" value="M23ase_b-sheet_dom"/>
</dbReference>
<reference evidence="2 3" key="1">
    <citation type="submission" date="2015-04" db="EMBL/GenBank/DDBJ databases">
        <title>Complete genome of flavobacterium.</title>
        <authorList>
            <person name="Kwon Y.M."/>
            <person name="Kim S.-J."/>
        </authorList>
    </citation>
    <scope>NUCLEOTIDE SEQUENCE [LARGE SCALE GENOMIC DNA]</scope>
    <source>
        <strain evidence="2 3">DK169</strain>
    </source>
</reference>
<protein>
    <submittedName>
        <fullName evidence="2">Peptidase M23</fullName>
    </submittedName>
</protein>
<gene>
    <name evidence="2" type="ORF">AAY42_00375</name>
</gene>
<dbReference type="PATRIC" id="fig|1547436.3.peg.71"/>
<dbReference type="RefSeq" id="WP_055392037.1">
    <property type="nucleotide sequence ID" value="NZ_LCTZ01000002.1"/>
</dbReference>
<dbReference type="PANTHER" id="PTHR21666">
    <property type="entry name" value="PEPTIDASE-RELATED"/>
    <property type="match status" value="1"/>
</dbReference>
<dbReference type="EMBL" id="LCTZ01000002">
    <property type="protein sequence ID" value="KQC28523.1"/>
    <property type="molecule type" value="Genomic_DNA"/>
</dbReference>
<keyword evidence="3" id="KW-1185">Reference proteome</keyword>
<dbReference type="SUPFAM" id="SSF51261">
    <property type="entry name" value="Duplicated hybrid motif"/>
    <property type="match status" value="1"/>
</dbReference>
<dbReference type="Pfam" id="PF01551">
    <property type="entry name" value="Peptidase_M23"/>
    <property type="match status" value="1"/>
</dbReference>
<comment type="caution">
    <text evidence="2">The sequence shown here is derived from an EMBL/GenBank/DDBJ whole genome shotgun (WGS) entry which is preliminary data.</text>
</comment>
<dbReference type="OrthoDB" id="9801052at2"/>
<dbReference type="STRING" id="346185.AAY42_00375"/>
<dbReference type="Proteomes" id="UP000050827">
    <property type="component" value="Unassembled WGS sequence"/>
</dbReference>